<dbReference type="EMBL" id="CACVBM020001195">
    <property type="protein sequence ID" value="CAA7038488.1"/>
    <property type="molecule type" value="Genomic_DNA"/>
</dbReference>
<reference evidence="1" key="1">
    <citation type="submission" date="2020-01" db="EMBL/GenBank/DDBJ databases">
        <authorList>
            <person name="Mishra B."/>
        </authorList>
    </citation>
    <scope>NUCLEOTIDE SEQUENCE [LARGE SCALE GENOMIC DNA]</scope>
</reference>
<evidence type="ECO:0000313" key="1">
    <source>
        <dbReference type="EMBL" id="CAA7038488.1"/>
    </source>
</evidence>
<dbReference type="Proteomes" id="UP000467841">
    <property type="component" value="Unassembled WGS sequence"/>
</dbReference>
<organism evidence="1 2">
    <name type="scientific">Microthlaspi erraticum</name>
    <dbReference type="NCBI Taxonomy" id="1685480"/>
    <lineage>
        <taxon>Eukaryota</taxon>
        <taxon>Viridiplantae</taxon>
        <taxon>Streptophyta</taxon>
        <taxon>Embryophyta</taxon>
        <taxon>Tracheophyta</taxon>
        <taxon>Spermatophyta</taxon>
        <taxon>Magnoliopsida</taxon>
        <taxon>eudicotyledons</taxon>
        <taxon>Gunneridae</taxon>
        <taxon>Pentapetalae</taxon>
        <taxon>rosids</taxon>
        <taxon>malvids</taxon>
        <taxon>Brassicales</taxon>
        <taxon>Brassicaceae</taxon>
        <taxon>Coluteocarpeae</taxon>
        <taxon>Microthlaspi</taxon>
    </lineage>
</organism>
<comment type="caution">
    <text evidence="1">The sequence shown here is derived from an EMBL/GenBank/DDBJ whole genome shotgun (WGS) entry which is preliminary data.</text>
</comment>
<keyword evidence="2" id="KW-1185">Reference proteome</keyword>
<proteinExistence type="predicted"/>
<gene>
    <name evidence="1" type="ORF">MERR_LOCUS25723</name>
</gene>
<accession>A0A6D2JMS3</accession>
<sequence>MEPVLQVLQQSHVLPPRDDVFFDDDEVDVLLKEIHGALIFDVYDDTNPISGACVYDETIPILGVGDGTYLICDEGENANPVDIISDEISANVFIGVHEQEIELIGVHELLESRNTNLFSRSDEDLSNNVCVTVVFDSYDDDPIFDFLLEKYVLRSLLTMRVQSSIPGITKIEAMTYTTQPT</sequence>
<evidence type="ECO:0000313" key="2">
    <source>
        <dbReference type="Proteomes" id="UP000467841"/>
    </source>
</evidence>
<name>A0A6D2JMS3_9BRAS</name>
<protein>
    <submittedName>
        <fullName evidence="1">Uncharacterized protein</fullName>
    </submittedName>
</protein>
<dbReference type="AlphaFoldDB" id="A0A6D2JMS3"/>